<sequence length="169" mass="17891">MAAMAAPEPSSAKLHRGRAHAAADRCVAESKSGRPRRSGWGGGRVVAQQRGPVVVIVRGPASRINQAPKTRSSPPVPILHDHKRQQQTTATAPPPPQHFRPRATVAQVSPFPPPPPSRDQKGSDVTSPFRGRRHTPATASVEEGRPQLGACGGRSSLLDRLGPTSRGGR</sequence>
<name>A0ACB7SJG1_HYAAI</name>
<protein>
    <submittedName>
        <fullName evidence="1">Uncharacterized protein</fullName>
    </submittedName>
</protein>
<gene>
    <name evidence="1" type="ORF">HPB50_027426</name>
</gene>
<evidence type="ECO:0000313" key="1">
    <source>
        <dbReference type="EMBL" id="KAH6934715.1"/>
    </source>
</evidence>
<dbReference type="Proteomes" id="UP000821845">
    <property type="component" value="Chromosome 4"/>
</dbReference>
<evidence type="ECO:0000313" key="2">
    <source>
        <dbReference type="Proteomes" id="UP000821845"/>
    </source>
</evidence>
<proteinExistence type="predicted"/>
<organism evidence="1 2">
    <name type="scientific">Hyalomma asiaticum</name>
    <name type="common">Tick</name>
    <dbReference type="NCBI Taxonomy" id="266040"/>
    <lineage>
        <taxon>Eukaryota</taxon>
        <taxon>Metazoa</taxon>
        <taxon>Ecdysozoa</taxon>
        <taxon>Arthropoda</taxon>
        <taxon>Chelicerata</taxon>
        <taxon>Arachnida</taxon>
        <taxon>Acari</taxon>
        <taxon>Parasitiformes</taxon>
        <taxon>Ixodida</taxon>
        <taxon>Ixodoidea</taxon>
        <taxon>Ixodidae</taxon>
        <taxon>Hyalomminae</taxon>
        <taxon>Hyalomma</taxon>
    </lineage>
</organism>
<reference evidence="1" key="1">
    <citation type="submission" date="2020-05" db="EMBL/GenBank/DDBJ databases">
        <title>Large-scale comparative analyses of tick genomes elucidate their genetic diversity and vector capacities.</title>
        <authorList>
            <person name="Jia N."/>
            <person name="Wang J."/>
            <person name="Shi W."/>
            <person name="Du L."/>
            <person name="Sun Y."/>
            <person name="Zhan W."/>
            <person name="Jiang J."/>
            <person name="Wang Q."/>
            <person name="Zhang B."/>
            <person name="Ji P."/>
            <person name="Sakyi L.B."/>
            <person name="Cui X."/>
            <person name="Yuan T."/>
            <person name="Jiang B."/>
            <person name="Yang W."/>
            <person name="Lam T.T.-Y."/>
            <person name="Chang Q."/>
            <person name="Ding S."/>
            <person name="Wang X."/>
            <person name="Zhu J."/>
            <person name="Ruan X."/>
            <person name="Zhao L."/>
            <person name="Wei J."/>
            <person name="Que T."/>
            <person name="Du C."/>
            <person name="Cheng J."/>
            <person name="Dai P."/>
            <person name="Han X."/>
            <person name="Huang E."/>
            <person name="Gao Y."/>
            <person name="Liu J."/>
            <person name="Shao H."/>
            <person name="Ye R."/>
            <person name="Li L."/>
            <person name="Wei W."/>
            <person name="Wang X."/>
            <person name="Wang C."/>
            <person name="Yang T."/>
            <person name="Huo Q."/>
            <person name="Li W."/>
            <person name="Guo W."/>
            <person name="Chen H."/>
            <person name="Zhou L."/>
            <person name="Ni X."/>
            <person name="Tian J."/>
            <person name="Zhou Y."/>
            <person name="Sheng Y."/>
            <person name="Liu T."/>
            <person name="Pan Y."/>
            <person name="Xia L."/>
            <person name="Li J."/>
            <person name="Zhao F."/>
            <person name="Cao W."/>
        </authorList>
    </citation>
    <scope>NUCLEOTIDE SEQUENCE</scope>
    <source>
        <strain evidence="1">Hyas-2018</strain>
    </source>
</reference>
<comment type="caution">
    <text evidence="1">The sequence shown here is derived from an EMBL/GenBank/DDBJ whole genome shotgun (WGS) entry which is preliminary data.</text>
</comment>
<accession>A0ACB7SJG1</accession>
<keyword evidence="2" id="KW-1185">Reference proteome</keyword>
<dbReference type="EMBL" id="CM023484">
    <property type="protein sequence ID" value="KAH6934715.1"/>
    <property type="molecule type" value="Genomic_DNA"/>
</dbReference>